<dbReference type="EMBL" id="CP017766">
    <property type="protein sequence ID" value="AUB54856.1"/>
    <property type="molecule type" value="Genomic_DNA"/>
</dbReference>
<dbReference type="GeneID" id="35123848"/>
<reference evidence="7 8" key="1">
    <citation type="submission" date="2016-10" db="EMBL/GenBank/DDBJ databases">
        <title>Comparative genomics between deep and shallow subseafloor isolates.</title>
        <authorList>
            <person name="Ishii S."/>
            <person name="Miller J.R."/>
            <person name="Sutton G."/>
            <person name="Suzuki S."/>
            <person name="Methe B."/>
            <person name="Inagaki F."/>
            <person name="Imachi H."/>
        </authorList>
    </citation>
    <scope>NUCLEOTIDE SEQUENCE [LARGE SCALE GENOMIC DNA]</scope>
    <source>
        <strain evidence="6 7">A8p</strain>
        <strain evidence="5 8">MO-MB1</strain>
    </source>
</reference>
<evidence type="ECO:0000313" key="6">
    <source>
        <dbReference type="EMBL" id="AUB61290.1"/>
    </source>
</evidence>
<keyword evidence="1 3" id="KW-0547">Nucleotide-binding</keyword>
<dbReference type="Proteomes" id="UP000232806">
    <property type="component" value="Chromosome"/>
</dbReference>
<accession>A0A2H4V9U1</accession>
<gene>
    <name evidence="5" type="ORF">BK007_01700</name>
    <name evidence="6" type="ORF">BK009_11785</name>
</gene>
<keyword evidence="7" id="KW-1185">Reference proteome</keyword>
<evidence type="ECO:0000313" key="7">
    <source>
        <dbReference type="Proteomes" id="UP000232631"/>
    </source>
</evidence>
<name>A0A2H4VTD9_9EURY</name>
<dbReference type="OrthoDB" id="81469at2157"/>
<dbReference type="GO" id="GO:0005524">
    <property type="term" value="F:ATP binding"/>
    <property type="evidence" value="ECO:0007669"/>
    <property type="project" value="UniProtKB-UniRule"/>
</dbReference>
<dbReference type="Pfam" id="PF03477">
    <property type="entry name" value="ATP-cone"/>
    <property type="match status" value="1"/>
</dbReference>
<accession>A0A2H4VTD9</accession>
<evidence type="ECO:0000313" key="5">
    <source>
        <dbReference type="EMBL" id="AUB54856.1"/>
    </source>
</evidence>
<evidence type="ECO:0000259" key="4">
    <source>
        <dbReference type="PROSITE" id="PS51161"/>
    </source>
</evidence>
<dbReference type="Proteomes" id="UP000232631">
    <property type="component" value="Chromosome"/>
</dbReference>
<protein>
    <submittedName>
        <fullName evidence="6">Transcriptional regulator</fullName>
    </submittedName>
</protein>
<evidence type="ECO:0000313" key="8">
    <source>
        <dbReference type="Proteomes" id="UP000232806"/>
    </source>
</evidence>
<dbReference type="KEGG" id="msub:BK009_11785"/>
<dbReference type="PROSITE" id="PS51161">
    <property type="entry name" value="ATP_CONE"/>
    <property type="match status" value="1"/>
</dbReference>
<feature type="domain" description="ATP-cone" evidence="4">
    <location>
        <begin position="2"/>
        <end position="92"/>
    </location>
</feature>
<proteinExistence type="predicted"/>
<sequence length="92" mass="10714">MAKVIKKKGSIEPFNPNKIKGSLQKATIDAGYSLEEKKDIINQVFTNINKKIDETEEIKSETIKMCLLTELDKCEPYIAKSWRRFDDKYKSR</sequence>
<dbReference type="AlphaFoldDB" id="A0A2H4VTD9"/>
<evidence type="ECO:0000256" key="2">
    <source>
        <dbReference type="ARBA" id="ARBA00022840"/>
    </source>
</evidence>
<dbReference type="RefSeq" id="WP_100904834.1">
    <property type="nucleotide sequence ID" value="NZ_CP017766.1"/>
</dbReference>
<dbReference type="EMBL" id="CP017768">
    <property type="protein sequence ID" value="AUB61290.1"/>
    <property type="molecule type" value="Genomic_DNA"/>
</dbReference>
<evidence type="ECO:0000256" key="1">
    <source>
        <dbReference type="ARBA" id="ARBA00022741"/>
    </source>
</evidence>
<evidence type="ECO:0000256" key="3">
    <source>
        <dbReference type="PROSITE-ProRule" id="PRU00492"/>
    </source>
</evidence>
<dbReference type="InterPro" id="IPR005144">
    <property type="entry name" value="ATP-cone_dom"/>
</dbReference>
<keyword evidence="2 3" id="KW-0067">ATP-binding</keyword>
<organism evidence="6 7">
    <name type="scientific">Methanobacterium subterraneum</name>
    <dbReference type="NCBI Taxonomy" id="59277"/>
    <lineage>
        <taxon>Archaea</taxon>
        <taxon>Methanobacteriati</taxon>
        <taxon>Methanobacteriota</taxon>
        <taxon>Methanomada group</taxon>
        <taxon>Methanobacteria</taxon>
        <taxon>Methanobacteriales</taxon>
        <taxon>Methanobacteriaceae</taxon>
        <taxon>Methanobacterium</taxon>
    </lineage>
</organism>